<keyword evidence="1" id="KW-0677">Repeat</keyword>
<dbReference type="Gene3D" id="2.120.10.30">
    <property type="entry name" value="TolB, C-terminal domain"/>
    <property type="match status" value="4"/>
</dbReference>
<evidence type="ECO:0000256" key="2">
    <source>
        <dbReference type="PROSITE-ProRule" id="PRU00504"/>
    </source>
</evidence>
<gene>
    <name evidence="3" type="ORF">FHS11_001220</name>
</gene>
<dbReference type="AlphaFoldDB" id="A0A839SD43"/>
<accession>A0A839SD43</accession>
<evidence type="ECO:0000313" key="3">
    <source>
        <dbReference type="EMBL" id="MBB3054810.1"/>
    </source>
</evidence>
<keyword evidence="4" id="KW-1185">Reference proteome</keyword>
<reference evidence="3" key="1">
    <citation type="submission" date="2020-08" db="EMBL/GenBank/DDBJ databases">
        <title>Genomic Encyclopedia of Type Strains, Phase III (KMG-III): the genomes of soil and plant-associated and newly described type strains.</title>
        <authorList>
            <person name="Whitman W."/>
        </authorList>
    </citation>
    <scope>NUCLEOTIDE SEQUENCE [LARGE SCALE GENOMIC DNA]</scope>
    <source>
        <strain evidence="3">CECT 8628</strain>
    </source>
</reference>
<dbReference type="RefSeq" id="WP_096357740.1">
    <property type="nucleotide sequence ID" value="NZ_AP017313.1"/>
</dbReference>
<feature type="repeat" description="NHL" evidence="2">
    <location>
        <begin position="437"/>
        <end position="472"/>
    </location>
</feature>
<dbReference type="PANTHER" id="PTHR13833">
    <property type="match status" value="1"/>
</dbReference>
<dbReference type="Proteomes" id="UP000539265">
    <property type="component" value="Unassembled WGS sequence"/>
</dbReference>
<dbReference type="CDD" id="cd14953">
    <property type="entry name" value="NHL_like_1"/>
    <property type="match status" value="1"/>
</dbReference>
<protein>
    <submittedName>
        <fullName evidence="3">Sugar lactone lactonase YvrE</fullName>
    </submittedName>
</protein>
<proteinExistence type="predicted"/>
<dbReference type="PANTHER" id="PTHR13833:SF71">
    <property type="entry name" value="NHL DOMAIN-CONTAINING PROTEIN"/>
    <property type="match status" value="1"/>
</dbReference>
<dbReference type="InterPro" id="IPR001258">
    <property type="entry name" value="NHL_repeat"/>
</dbReference>
<comment type="caution">
    <text evidence="3">The sequence shown here is derived from an EMBL/GenBank/DDBJ whole genome shotgun (WGS) entry which is preliminary data.</text>
</comment>
<organism evidence="3 4">
    <name type="scientific">Mucilaginibacter gotjawali</name>
    <dbReference type="NCBI Taxonomy" id="1550579"/>
    <lineage>
        <taxon>Bacteria</taxon>
        <taxon>Pseudomonadati</taxon>
        <taxon>Bacteroidota</taxon>
        <taxon>Sphingobacteriia</taxon>
        <taxon>Sphingobacteriales</taxon>
        <taxon>Sphingobacteriaceae</taxon>
        <taxon>Mucilaginibacter</taxon>
    </lineage>
</organism>
<dbReference type="InterPro" id="IPR011042">
    <property type="entry name" value="6-blade_b-propeller_TolB-like"/>
</dbReference>
<dbReference type="SUPFAM" id="SSF101898">
    <property type="entry name" value="NHL repeat"/>
    <property type="match status" value="2"/>
</dbReference>
<dbReference type="OrthoDB" id="791543at2"/>
<evidence type="ECO:0000313" key="4">
    <source>
        <dbReference type="Proteomes" id="UP000539265"/>
    </source>
</evidence>
<dbReference type="Pfam" id="PF01436">
    <property type="entry name" value="NHL"/>
    <property type="match status" value="4"/>
</dbReference>
<name>A0A839SD43_9SPHI</name>
<dbReference type="PROSITE" id="PS51125">
    <property type="entry name" value="NHL"/>
    <property type="match status" value="2"/>
</dbReference>
<dbReference type="EMBL" id="JACHWX010000002">
    <property type="protein sequence ID" value="MBB3054810.1"/>
    <property type="molecule type" value="Genomic_DNA"/>
</dbReference>
<feature type="repeat" description="NHL" evidence="2">
    <location>
        <begin position="342"/>
        <end position="372"/>
    </location>
</feature>
<evidence type="ECO:0000256" key="1">
    <source>
        <dbReference type="ARBA" id="ARBA00022737"/>
    </source>
</evidence>
<sequence>MKIPGLRSILLFASFLLFISLNTGCSKKSTSTVVNANIPLVTTTGVIINVTATTAQSGGILVNAENGTVTTSGVCYSSTNKVPTTSDTKTSDTLKATGTSLKSFTSKLTGLTANTTYYLRAYCINEAGVGYGGVLTFTTTGTGAIAATVSTFAGTGTAGYLDGSLTGAMFNNPQGVSVDASGNVYVSDSFNDLIRKLSTTGTTTTIAGNQSIGLVNGPALSAEFYAPNGQAFDAQGNLYVADFGNNVIRKITPAGVVSTYAGTGVAGYRNGAKDTANWKGTTDSLAVFNNPESVAVDAAGNVFVADRGNNVIREILTNGRTKTVAGNKVKGFIDATGAAAFFNNPTGVAVDSKGNLYVTDQGNSALRKITSAGVVTTLAGNPVQTTLLNYPSAITIDASGNLFIADEGGRIMEYNTAGVLYYLAGALNAPGNVDGDGATARFNYPQGIAVDGNGNVYVADQYNNAIRKITFSK</sequence>